<dbReference type="PANTHER" id="PTHR10578:SF149">
    <property type="entry name" value="2-HYDROXYACID OXIDASE 2"/>
    <property type="match status" value="1"/>
</dbReference>
<dbReference type="GO" id="GO:0016491">
    <property type="term" value="F:oxidoreductase activity"/>
    <property type="evidence" value="ECO:0007669"/>
    <property type="project" value="UniProtKB-KW"/>
</dbReference>
<protein>
    <recommendedName>
        <fullName evidence="4">FMN hydroxy acid dehydrogenase domain-containing protein</fullName>
    </recommendedName>
</protein>
<dbReference type="AlphaFoldDB" id="A0A382SY74"/>
<dbReference type="Gene3D" id="3.20.20.70">
    <property type="entry name" value="Aldolase class I"/>
    <property type="match status" value="1"/>
</dbReference>
<feature type="non-terminal residue" evidence="5">
    <location>
        <position position="1"/>
    </location>
</feature>
<gene>
    <name evidence="5" type="ORF">METZ01_LOCUS367527</name>
</gene>
<comment type="similarity">
    <text evidence="3">Belongs to the FMN-dependent alpha-hydroxy acid dehydrogenase family.</text>
</comment>
<evidence type="ECO:0000256" key="2">
    <source>
        <dbReference type="ARBA" id="ARBA00023002"/>
    </source>
</evidence>
<evidence type="ECO:0000313" key="5">
    <source>
        <dbReference type="EMBL" id="SVD14673.1"/>
    </source>
</evidence>
<reference evidence="5" key="1">
    <citation type="submission" date="2018-05" db="EMBL/GenBank/DDBJ databases">
        <authorList>
            <person name="Lanie J.A."/>
            <person name="Ng W.-L."/>
            <person name="Kazmierczak K.M."/>
            <person name="Andrzejewski T.M."/>
            <person name="Davidsen T.M."/>
            <person name="Wayne K.J."/>
            <person name="Tettelin H."/>
            <person name="Glass J.I."/>
            <person name="Rusch D."/>
            <person name="Podicherti R."/>
            <person name="Tsui H.-C.T."/>
            <person name="Winkler M.E."/>
        </authorList>
    </citation>
    <scope>NUCLEOTIDE SEQUENCE</scope>
</reference>
<dbReference type="InterPro" id="IPR013785">
    <property type="entry name" value="Aldolase_TIM"/>
</dbReference>
<organism evidence="5">
    <name type="scientific">marine metagenome</name>
    <dbReference type="NCBI Taxonomy" id="408172"/>
    <lineage>
        <taxon>unclassified sequences</taxon>
        <taxon>metagenomes</taxon>
        <taxon>ecological metagenomes</taxon>
    </lineage>
</organism>
<dbReference type="InterPro" id="IPR037396">
    <property type="entry name" value="FMN_HAD"/>
</dbReference>
<feature type="non-terminal residue" evidence="5">
    <location>
        <position position="241"/>
    </location>
</feature>
<dbReference type="EMBL" id="UINC01132388">
    <property type="protein sequence ID" value="SVD14673.1"/>
    <property type="molecule type" value="Genomic_DNA"/>
</dbReference>
<proteinExistence type="inferred from homology"/>
<dbReference type="GO" id="GO:0010181">
    <property type="term" value="F:FMN binding"/>
    <property type="evidence" value="ECO:0007669"/>
    <property type="project" value="InterPro"/>
</dbReference>
<dbReference type="PANTHER" id="PTHR10578">
    <property type="entry name" value="S -2-HYDROXY-ACID OXIDASE-RELATED"/>
    <property type="match status" value="1"/>
</dbReference>
<keyword evidence="2" id="KW-0560">Oxidoreductase</keyword>
<dbReference type="Pfam" id="PF01070">
    <property type="entry name" value="FMN_dh"/>
    <property type="match status" value="1"/>
</dbReference>
<dbReference type="PROSITE" id="PS51349">
    <property type="entry name" value="FMN_HYDROXY_ACID_DH_2"/>
    <property type="match status" value="1"/>
</dbReference>
<dbReference type="InterPro" id="IPR012133">
    <property type="entry name" value="Alpha-hydoxy_acid_DH_FMN"/>
</dbReference>
<sequence>VNEDTDPRTPLNLAEYEELAKSVLDKPAYDYYRSGANDELTLSENLQAYKRIQLYPRVLVDVEKRDLTTTVFGQELSMPIMIAPTAFHKMACPLGEIATAQAAEANETLMVLSSLSTTSPEEVAASTKGPLWFQLYIYKDRNLTKNVVERVEELGYKALCITVDAPLLGRRERDVRNRFSLPDGLRIATVGDYLEKSMAENSKNSSLNVYFASLLDQSVTWKDIEWIRSISKLPIIVKGIH</sequence>
<dbReference type="InterPro" id="IPR000262">
    <property type="entry name" value="FMN-dep_DH"/>
</dbReference>
<feature type="domain" description="FMN hydroxy acid dehydrogenase" evidence="4">
    <location>
        <begin position="5"/>
        <end position="241"/>
    </location>
</feature>
<dbReference type="CDD" id="cd02809">
    <property type="entry name" value="alpha_hydroxyacid_oxid_FMN"/>
    <property type="match status" value="1"/>
</dbReference>
<dbReference type="SUPFAM" id="SSF51395">
    <property type="entry name" value="FMN-linked oxidoreductases"/>
    <property type="match status" value="1"/>
</dbReference>
<evidence type="ECO:0000256" key="3">
    <source>
        <dbReference type="ARBA" id="ARBA00024042"/>
    </source>
</evidence>
<comment type="cofactor">
    <cofactor evidence="1">
        <name>FMN</name>
        <dbReference type="ChEBI" id="CHEBI:58210"/>
    </cofactor>
</comment>
<evidence type="ECO:0000256" key="1">
    <source>
        <dbReference type="ARBA" id="ARBA00001917"/>
    </source>
</evidence>
<accession>A0A382SY74</accession>
<evidence type="ECO:0000259" key="4">
    <source>
        <dbReference type="PROSITE" id="PS51349"/>
    </source>
</evidence>
<name>A0A382SY74_9ZZZZ</name>